<dbReference type="Gene3D" id="1.10.260.40">
    <property type="entry name" value="lambda repressor-like DNA-binding domains"/>
    <property type="match status" value="1"/>
</dbReference>
<dbReference type="CDD" id="cd00093">
    <property type="entry name" value="HTH_XRE"/>
    <property type="match status" value="1"/>
</dbReference>
<reference evidence="2 3" key="2">
    <citation type="submission" date="2011-11" db="EMBL/GenBank/DDBJ databases">
        <authorList>
            <consortium name="US DOE Joint Genome Institute"/>
            <person name="Lucas S."/>
            <person name="Han J."/>
            <person name="Lapidus A."/>
            <person name="Cheng J.-F."/>
            <person name="Goodwin L."/>
            <person name="Pitluck S."/>
            <person name="Peters L."/>
            <person name="Ovchinnikova G."/>
            <person name="Zhang X."/>
            <person name="Detter J.C."/>
            <person name="Han C."/>
            <person name="Tapia R."/>
            <person name="Land M."/>
            <person name="Hauser L."/>
            <person name="Kyrpides N."/>
            <person name="Ivanova N."/>
            <person name="Pagani I."/>
            <person name="Vogl K."/>
            <person name="Liu Z."/>
            <person name="Overmann J."/>
            <person name="Frigaard N.-U."/>
            <person name="Bryant D."/>
            <person name="Woyke T."/>
        </authorList>
    </citation>
    <scope>NUCLEOTIDE SEQUENCE [LARGE SCALE GENOMIC DNA]</scope>
    <source>
        <strain evidence="2 3">970</strain>
    </source>
</reference>
<dbReference type="PROSITE" id="PS50943">
    <property type="entry name" value="HTH_CROC1"/>
    <property type="match status" value="1"/>
</dbReference>
<dbReference type="SMART" id="SM00530">
    <property type="entry name" value="HTH_XRE"/>
    <property type="match status" value="1"/>
</dbReference>
<protein>
    <submittedName>
        <fullName evidence="2">Putative transcription factor, MBF1 like protein</fullName>
    </submittedName>
</protein>
<accession>H8Z6S1</accession>
<dbReference type="EMBL" id="JH603170">
    <property type="protein sequence ID" value="EIC20787.1"/>
    <property type="molecule type" value="Genomic_DNA"/>
</dbReference>
<evidence type="ECO:0000313" key="2">
    <source>
        <dbReference type="EMBL" id="EIC20787.1"/>
    </source>
</evidence>
<dbReference type="RefSeq" id="WP_009151190.1">
    <property type="nucleotide sequence ID" value="NZ_CP121471.1"/>
</dbReference>
<reference evidence="3" key="1">
    <citation type="submission" date="2011-06" db="EMBL/GenBank/DDBJ databases">
        <authorList>
            <consortium name="US DOE Joint Genome Institute (JGI-PGF)"/>
            <person name="Lucas S."/>
            <person name="Han J."/>
            <person name="Lapidus A."/>
            <person name="Cheng J.-F."/>
            <person name="Goodwin L."/>
            <person name="Pitluck S."/>
            <person name="Peters L."/>
            <person name="Land M.L."/>
            <person name="Hauser L."/>
            <person name="Vogl K."/>
            <person name="Liu Z."/>
            <person name="Overmann J."/>
            <person name="Frigaard N.-U."/>
            <person name="Bryant D.A."/>
            <person name="Woyke T.J."/>
        </authorList>
    </citation>
    <scope>NUCLEOTIDE SEQUENCE [LARGE SCALE GENOMIC DNA]</scope>
    <source>
        <strain evidence="3">970</strain>
    </source>
</reference>
<dbReference type="eggNOG" id="ENOG5032V26">
    <property type="taxonomic scope" value="Bacteria"/>
</dbReference>
<dbReference type="GO" id="GO:0003677">
    <property type="term" value="F:DNA binding"/>
    <property type="evidence" value="ECO:0007669"/>
    <property type="project" value="InterPro"/>
</dbReference>
<dbReference type="SUPFAM" id="SSF47413">
    <property type="entry name" value="lambda repressor-like DNA-binding domains"/>
    <property type="match status" value="1"/>
</dbReference>
<dbReference type="AlphaFoldDB" id="H8Z6S1"/>
<evidence type="ECO:0000259" key="1">
    <source>
        <dbReference type="PROSITE" id="PS50943"/>
    </source>
</evidence>
<name>H8Z6S1_9GAMM</name>
<gene>
    <name evidence="2" type="ORF">Thi970DRAFT_04446</name>
</gene>
<dbReference type="STRING" id="631362.Thi970DRAFT_04446"/>
<dbReference type="OrthoDB" id="5569968at2"/>
<keyword evidence="3" id="KW-1185">Reference proteome</keyword>
<sequence length="92" mass="9503">MRRVTPTPFPDGPLVDAEDLGALVRAARTASGLTLEEAALSAYVAKQTLQNLEKGTGTVSLALAFKVMNGLGIRLSWQVPSDDSGSGGTDAT</sequence>
<evidence type="ECO:0000313" key="3">
    <source>
        <dbReference type="Proteomes" id="UP000002964"/>
    </source>
</evidence>
<dbReference type="Pfam" id="PF01381">
    <property type="entry name" value="HTH_3"/>
    <property type="match status" value="1"/>
</dbReference>
<dbReference type="Proteomes" id="UP000002964">
    <property type="component" value="Unassembled WGS sequence"/>
</dbReference>
<feature type="domain" description="HTH cro/C1-type" evidence="1">
    <location>
        <begin position="24"/>
        <end position="78"/>
    </location>
</feature>
<dbReference type="InterPro" id="IPR001387">
    <property type="entry name" value="Cro/C1-type_HTH"/>
</dbReference>
<organism evidence="2 3">
    <name type="scientific">Thiorhodovibrio frisius</name>
    <dbReference type="NCBI Taxonomy" id="631362"/>
    <lineage>
        <taxon>Bacteria</taxon>
        <taxon>Pseudomonadati</taxon>
        <taxon>Pseudomonadota</taxon>
        <taxon>Gammaproteobacteria</taxon>
        <taxon>Chromatiales</taxon>
        <taxon>Chromatiaceae</taxon>
        <taxon>Thiorhodovibrio</taxon>
    </lineage>
</organism>
<proteinExistence type="predicted"/>
<dbReference type="HOGENOM" id="CLU_066192_47_4_6"/>
<dbReference type="InterPro" id="IPR010982">
    <property type="entry name" value="Lambda_DNA-bd_dom_sf"/>
</dbReference>